<dbReference type="Pfam" id="PF10946">
    <property type="entry name" value="DUF2625"/>
    <property type="match status" value="1"/>
</dbReference>
<dbReference type="RefSeq" id="WP_203907889.1">
    <property type="nucleotide sequence ID" value="NZ_BONY01000010.1"/>
</dbReference>
<sequence length="200" mass="21865">MAESAWDEIIECVGAAPYPVQVLPADPSRARECLARLEISERSWLGAVTLNSGGLTIDHGWLRVLGSGTDLQTDVVSASKPEQGLVLVAYDVLGGHFTWTAAEPGAPPTIHYFALDTLEYEDLERGYADWLHAMLSGAMTEFYSSLRWTGWEAESAAARLDQGIHVFPPPSTVEGKDLNHVSRDVIPLKELLEFNSGIEI</sequence>
<evidence type="ECO:0000313" key="1">
    <source>
        <dbReference type="EMBL" id="GIH03992.1"/>
    </source>
</evidence>
<protein>
    <recommendedName>
        <fullName evidence="3">DUF2625 family protein</fullName>
    </recommendedName>
</protein>
<dbReference type="EMBL" id="BONY01000010">
    <property type="protein sequence ID" value="GIH03992.1"/>
    <property type="molecule type" value="Genomic_DNA"/>
</dbReference>
<accession>A0A8J3Q5W4</accession>
<dbReference type="AlphaFoldDB" id="A0A8J3Q5W4"/>
<evidence type="ECO:0008006" key="3">
    <source>
        <dbReference type="Google" id="ProtNLM"/>
    </source>
</evidence>
<gene>
    <name evidence="1" type="ORF">Rhe02_20590</name>
</gene>
<dbReference type="Proteomes" id="UP000612899">
    <property type="component" value="Unassembled WGS sequence"/>
</dbReference>
<comment type="caution">
    <text evidence="1">The sequence shown here is derived from an EMBL/GenBank/DDBJ whole genome shotgun (WGS) entry which is preliminary data.</text>
</comment>
<reference evidence="1" key="1">
    <citation type="submission" date="2021-01" db="EMBL/GenBank/DDBJ databases">
        <title>Whole genome shotgun sequence of Rhizocola hellebori NBRC 109834.</title>
        <authorList>
            <person name="Komaki H."/>
            <person name="Tamura T."/>
        </authorList>
    </citation>
    <scope>NUCLEOTIDE SEQUENCE</scope>
    <source>
        <strain evidence="1">NBRC 109834</strain>
    </source>
</reference>
<dbReference type="InterPro" id="IPR021239">
    <property type="entry name" value="DUF2625"/>
</dbReference>
<keyword evidence="2" id="KW-1185">Reference proteome</keyword>
<proteinExistence type="predicted"/>
<evidence type="ECO:0000313" key="2">
    <source>
        <dbReference type="Proteomes" id="UP000612899"/>
    </source>
</evidence>
<name>A0A8J3Q5W4_9ACTN</name>
<organism evidence="1 2">
    <name type="scientific">Rhizocola hellebori</name>
    <dbReference type="NCBI Taxonomy" id="1392758"/>
    <lineage>
        <taxon>Bacteria</taxon>
        <taxon>Bacillati</taxon>
        <taxon>Actinomycetota</taxon>
        <taxon>Actinomycetes</taxon>
        <taxon>Micromonosporales</taxon>
        <taxon>Micromonosporaceae</taxon>
        <taxon>Rhizocola</taxon>
    </lineage>
</organism>